<dbReference type="RefSeq" id="WP_377470496.1">
    <property type="nucleotide sequence ID" value="NZ_JBHLWN010000048.1"/>
</dbReference>
<name>A0ABV6DKN2_9BACL</name>
<dbReference type="EMBL" id="JBHLWN010000048">
    <property type="protein sequence ID" value="MFC0213214.1"/>
    <property type="molecule type" value="Genomic_DNA"/>
</dbReference>
<sequence>MDNPYSKHAVSFSAELQLLLSILGIANAPDLPRQILSRYTNLDWRLFFDLAGHHRVRPLVYSLLSKQKEDLAPQEIIGKLKGEYVKNTFDMLRLTNELERIHQMLELNGIRSMILKGPVLAASIYGDVSLRTSKDLDIWVPFRDLEKVEDLLLKENYQVAQEMRLLYGRKWRDHHISYFNKEKRIEIELHWRLSSDWGNEPGFDELWERRAASSLTSTPLYHPQMEDLFQYLVCHGARHGWFRLRWLSDIEQLLRKQLDWEKIVHNCNKYEQSKLVGQSLILCNRLFHTPIPSELCTLMSKRANQLANDAISFIQDKVNFAAENHTPSQIRRHQKYLSAIQSSRQKWIFWLSRLHPTSWDAATLPLPRSLHFLYFLLRPFLIVWRKRKRHVQAEEL</sequence>
<proteinExistence type="predicted"/>
<dbReference type="Proteomes" id="UP001589776">
    <property type="component" value="Unassembled WGS sequence"/>
</dbReference>
<comment type="caution">
    <text evidence="1">The sequence shown here is derived from an EMBL/GenBank/DDBJ whole genome shotgun (WGS) entry which is preliminary data.</text>
</comment>
<accession>A0ABV6DKN2</accession>
<reference evidence="1 2" key="1">
    <citation type="submission" date="2024-09" db="EMBL/GenBank/DDBJ databases">
        <authorList>
            <person name="Sun Q."/>
            <person name="Mori K."/>
        </authorList>
    </citation>
    <scope>NUCLEOTIDE SEQUENCE [LARGE SCALE GENOMIC DNA]</scope>
    <source>
        <strain evidence="1 2">CCM 7759</strain>
    </source>
</reference>
<organism evidence="1 2">
    <name type="scientific">Paenibacillus chartarius</name>
    <dbReference type="NCBI Taxonomy" id="747481"/>
    <lineage>
        <taxon>Bacteria</taxon>
        <taxon>Bacillati</taxon>
        <taxon>Bacillota</taxon>
        <taxon>Bacilli</taxon>
        <taxon>Bacillales</taxon>
        <taxon>Paenibacillaceae</taxon>
        <taxon>Paenibacillus</taxon>
    </lineage>
</organism>
<keyword evidence="2" id="KW-1185">Reference proteome</keyword>
<dbReference type="Gene3D" id="3.30.460.40">
    <property type="match status" value="1"/>
</dbReference>
<evidence type="ECO:0000313" key="1">
    <source>
        <dbReference type="EMBL" id="MFC0213214.1"/>
    </source>
</evidence>
<dbReference type="InterPro" id="IPR039498">
    <property type="entry name" value="NTP_transf_5"/>
</dbReference>
<dbReference type="Pfam" id="PF14907">
    <property type="entry name" value="NTP_transf_5"/>
    <property type="match status" value="1"/>
</dbReference>
<gene>
    <name evidence="1" type="ORF">ACFFK0_12240</name>
</gene>
<evidence type="ECO:0000313" key="2">
    <source>
        <dbReference type="Proteomes" id="UP001589776"/>
    </source>
</evidence>
<protein>
    <submittedName>
        <fullName evidence="1">Nucleotidyltransferase family protein</fullName>
    </submittedName>
</protein>